<reference evidence="13 14" key="1">
    <citation type="submission" date="2019-03" db="EMBL/GenBank/DDBJ databases">
        <title>Genomic Encyclopedia of Type Strains, Phase IV (KMG-IV): sequencing the most valuable type-strain genomes for metagenomic binning, comparative biology and taxonomic classification.</title>
        <authorList>
            <person name="Goeker M."/>
        </authorList>
    </citation>
    <scope>NUCLEOTIDE SEQUENCE [LARGE SCALE GENOMIC DNA]</scope>
    <source>
        <strain evidence="13 14">DSM 16998</strain>
    </source>
</reference>
<evidence type="ECO:0000256" key="1">
    <source>
        <dbReference type="ARBA" id="ARBA00004571"/>
    </source>
</evidence>
<dbReference type="Pfam" id="PF13609">
    <property type="entry name" value="Porin_4"/>
    <property type="match status" value="1"/>
</dbReference>
<keyword evidence="8" id="KW-0626">Porin</keyword>
<evidence type="ECO:0000313" key="14">
    <source>
        <dbReference type="Proteomes" id="UP000295361"/>
    </source>
</evidence>
<dbReference type="GO" id="GO:0046930">
    <property type="term" value="C:pore complex"/>
    <property type="evidence" value="ECO:0007669"/>
    <property type="project" value="UniProtKB-KW"/>
</dbReference>
<dbReference type="InParanoid" id="A0A4R6QPH6"/>
<evidence type="ECO:0000256" key="7">
    <source>
        <dbReference type="ARBA" id="ARBA00023065"/>
    </source>
</evidence>
<comment type="subcellular location">
    <subcellularLocation>
        <location evidence="1">Cell outer membrane</location>
        <topology evidence="1">Multi-pass membrane protein</topology>
    </subcellularLocation>
</comment>
<dbReference type="Gene3D" id="2.40.160.10">
    <property type="entry name" value="Porin"/>
    <property type="match status" value="1"/>
</dbReference>
<dbReference type="PANTHER" id="PTHR34501:SF9">
    <property type="entry name" value="MAJOR OUTER MEMBRANE PROTEIN P.IA"/>
    <property type="match status" value="1"/>
</dbReference>
<dbReference type="GO" id="GO:0006811">
    <property type="term" value="P:monoatomic ion transport"/>
    <property type="evidence" value="ECO:0007669"/>
    <property type="project" value="UniProtKB-KW"/>
</dbReference>
<keyword evidence="6 11" id="KW-0732">Signal</keyword>
<feature type="chain" id="PRO_5020810546" evidence="11">
    <location>
        <begin position="28"/>
        <end position="350"/>
    </location>
</feature>
<dbReference type="OrthoDB" id="6975458at2"/>
<name>A0A4R6QPH6_9BURK</name>
<dbReference type="PANTHER" id="PTHR34501">
    <property type="entry name" value="PROTEIN YDDL-RELATED"/>
    <property type="match status" value="1"/>
</dbReference>
<evidence type="ECO:0000256" key="10">
    <source>
        <dbReference type="ARBA" id="ARBA00023237"/>
    </source>
</evidence>
<evidence type="ECO:0000313" key="13">
    <source>
        <dbReference type="EMBL" id="TDP72583.1"/>
    </source>
</evidence>
<evidence type="ECO:0000256" key="3">
    <source>
        <dbReference type="ARBA" id="ARBA00022448"/>
    </source>
</evidence>
<evidence type="ECO:0000256" key="4">
    <source>
        <dbReference type="ARBA" id="ARBA00022452"/>
    </source>
</evidence>
<organism evidence="13 14">
    <name type="scientific">Roseateles toxinivorans</name>
    <dbReference type="NCBI Taxonomy" id="270368"/>
    <lineage>
        <taxon>Bacteria</taxon>
        <taxon>Pseudomonadati</taxon>
        <taxon>Pseudomonadota</taxon>
        <taxon>Betaproteobacteria</taxon>
        <taxon>Burkholderiales</taxon>
        <taxon>Sphaerotilaceae</taxon>
        <taxon>Roseateles</taxon>
    </lineage>
</organism>
<evidence type="ECO:0000256" key="11">
    <source>
        <dbReference type="SAM" id="SignalP"/>
    </source>
</evidence>
<gene>
    <name evidence="13" type="ORF">DES47_102328</name>
</gene>
<evidence type="ECO:0000256" key="8">
    <source>
        <dbReference type="ARBA" id="ARBA00023114"/>
    </source>
</evidence>
<dbReference type="InterPro" id="IPR033900">
    <property type="entry name" value="Gram_neg_porin_domain"/>
</dbReference>
<feature type="signal peptide" evidence="11">
    <location>
        <begin position="1"/>
        <end position="27"/>
    </location>
</feature>
<keyword evidence="14" id="KW-1185">Reference proteome</keyword>
<sequence>MEILVRTKLTLCAVAAAAALASAPALAQVTLSGFIDINAEVAKSGGKTIKGLGSGGLNTSRLQFKAQEDLGDGLKATAVHEITLRGDTGQQGSPRHTYIQLGSKAWGELSAGRRDLPSAEMYGYIDPTYSGDYSPISNTMLYFAPWRESNGLFYTTPRMANIQARMSVTAGREDGSKDAQTRSLAVDYFGGDLYLMAATDQQYRRTLNNPNQIRNSRDYYLGGVYSMGALDLTLLYHRYSGYYAYPPYVDFSSKGQDLQLGLRYELNAQQRFFASLVRKNDQLDADLSDATSWVVGYIHGLSKRTDIYSVYGSVRHARDSAMRFPVSFNHATPLSNENPSGLQIGIRHKF</sequence>
<dbReference type="Proteomes" id="UP000295361">
    <property type="component" value="Unassembled WGS sequence"/>
</dbReference>
<dbReference type="InterPro" id="IPR050298">
    <property type="entry name" value="Gram-neg_bact_OMP"/>
</dbReference>
<dbReference type="CDD" id="cd00342">
    <property type="entry name" value="gram_neg_porins"/>
    <property type="match status" value="1"/>
</dbReference>
<dbReference type="SUPFAM" id="SSF56935">
    <property type="entry name" value="Porins"/>
    <property type="match status" value="1"/>
</dbReference>
<protein>
    <submittedName>
        <fullName evidence="13">Putative porin</fullName>
    </submittedName>
</protein>
<dbReference type="InterPro" id="IPR023614">
    <property type="entry name" value="Porin_dom_sf"/>
</dbReference>
<keyword evidence="9" id="KW-0472">Membrane</keyword>
<evidence type="ECO:0000256" key="2">
    <source>
        <dbReference type="ARBA" id="ARBA00011233"/>
    </source>
</evidence>
<comment type="subunit">
    <text evidence="2">Homotrimer.</text>
</comment>
<evidence type="ECO:0000259" key="12">
    <source>
        <dbReference type="Pfam" id="PF13609"/>
    </source>
</evidence>
<evidence type="ECO:0000256" key="5">
    <source>
        <dbReference type="ARBA" id="ARBA00022692"/>
    </source>
</evidence>
<dbReference type="GO" id="GO:0015288">
    <property type="term" value="F:porin activity"/>
    <property type="evidence" value="ECO:0007669"/>
    <property type="project" value="UniProtKB-KW"/>
</dbReference>
<keyword evidence="3" id="KW-0813">Transport</keyword>
<keyword evidence="7" id="KW-0406">Ion transport</keyword>
<keyword evidence="4" id="KW-1134">Transmembrane beta strand</keyword>
<feature type="domain" description="Porin" evidence="12">
    <location>
        <begin position="14"/>
        <end position="315"/>
    </location>
</feature>
<dbReference type="EMBL" id="SNXS01000002">
    <property type="protein sequence ID" value="TDP72583.1"/>
    <property type="molecule type" value="Genomic_DNA"/>
</dbReference>
<dbReference type="AlphaFoldDB" id="A0A4R6QPH6"/>
<comment type="caution">
    <text evidence="13">The sequence shown here is derived from an EMBL/GenBank/DDBJ whole genome shotgun (WGS) entry which is preliminary data.</text>
</comment>
<keyword evidence="10" id="KW-0998">Cell outer membrane</keyword>
<keyword evidence="5" id="KW-0812">Transmembrane</keyword>
<evidence type="ECO:0000256" key="6">
    <source>
        <dbReference type="ARBA" id="ARBA00022729"/>
    </source>
</evidence>
<evidence type="ECO:0000256" key="9">
    <source>
        <dbReference type="ARBA" id="ARBA00023136"/>
    </source>
</evidence>
<proteinExistence type="predicted"/>
<accession>A0A4R6QPH6</accession>
<dbReference type="GO" id="GO:0009279">
    <property type="term" value="C:cell outer membrane"/>
    <property type="evidence" value="ECO:0007669"/>
    <property type="project" value="UniProtKB-SubCell"/>
</dbReference>